<comment type="subcellular location">
    <subcellularLocation>
        <location evidence="1">Membrane</location>
    </subcellularLocation>
</comment>
<evidence type="ECO:0000256" key="1">
    <source>
        <dbReference type="ARBA" id="ARBA00004370"/>
    </source>
</evidence>
<dbReference type="PANTHER" id="PTHR44757:SF4">
    <property type="entry name" value="DIGUANYLATE CYCLASE DGCE-RELATED"/>
    <property type="match status" value="1"/>
</dbReference>
<protein>
    <submittedName>
        <fullName evidence="10">PAS domain S-box-containing protein/diguanylate cyclase (GGDEF) domain-containing protein</fullName>
    </submittedName>
</protein>
<feature type="domain" description="EAL" evidence="8">
    <location>
        <begin position="635"/>
        <end position="884"/>
    </location>
</feature>
<dbReference type="Pfam" id="PF03924">
    <property type="entry name" value="CHASE"/>
    <property type="match status" value="1"/>
</dbReference>
<dbReference type="GO" id="GO:0007165">
    <property type="term" value="P:signal transduction"/>
    <property type="evidence" value="ECO:0007669"/>
    <property type="project" value="UniProtKB-ARBA"/>
</dbReference>
<dbReference type="Pfam" id="PF00990">
    <property type="entry name" value="GGDEF"/>
    <property type="match status" value="1"/>
</dbReference>
<dbReference type="InterPro" id="IPR000160">
    <property type="entry name" value="GGDEF_dom"/>
</dbReference>
<name>A0A1H6QG06_9GAMM</name>
<dbReference type="Gene3D" id="3.30.70.270">
    <property type="match status" value="1"/>
</dbReference>
<keyword evidence="5" id="KW-0175">Coiled coil</keyword>
<dbReference type="GO" id="GO:0003824">
    <property type="term" value="F:catalytic activity"/>
    <property type="evidence" value="ECO:0007669"/>
    <property type="project" value="UniProtKB-ARBA"/>
</dbReference>
<feature type="domain" description="GGDEF" evidence="9">
    <location>
        <begin position="490"/>
        <end position="624"/>
    </location>
</feature>
<dbReference type="PROSITE" id="PS50883">
    <property type="entry name" value="EAL"/>
    <property type="match status" value="1"/>
</dbReference>
<dbReference type="CDD" id="cd01949">
    <property type="entry name" value="GGDEF"/>
    <property type="match status" value="1"/>
</dbReference>
<proteinExistence type="predicted"/>
<dbReference type="NCBIfam" id="TIGR00254">
    <property type="entry name" value="GGDEF"/>
    <property type="match status" value="1"/>
</dbReference>
<organism evidence="10 11">
    <name type="scientific">Frateuria terrea</name>
    <dbReference type="NCBI Taxonomy" id="529704"/>
    <lineage>
        <taxon>Bacteria</taxon>
        <taxon>Pseudomonadati</taxon>
        <taxon>Pseudomonadota</taxon>
        <taxon>Gammaproteobacteria</taxon>
        <taxon>Lysobacterales</taxon>
        <taxon>Rhodanobacteraceae</taxon>
        <taxon>Frateuria</taxon>
    </lineage>
</organism>
<keyword evidence="2 6" id="KW-0812">Transmembrane</keyword>
<dbReference type="NCBIfam" id="TIGR00229">
    <property type="entry name" value="sensory_box"/>
    <property type="match status" value="1"/>
</dbReference>
<reference evidence="10 11" key="1">
    <citation type="submission" date="2016-10" db="EMBL/GenBank/DDBJ databases">
        <authorList>
            <person name="de Groot N.N."/>
        </authorList>
    </citation>
    <scope>NUCLEOTIDE SEQUENCE [LARGE SCALE GENOMIC DNA]</scope>
    <source>
        <strain evidence="10 11">DSM 26515</strain>
    </source>
</reference>
<evidence type="ECO:0000256" key="6">
    <source>
        <dbReference type="SAM" id="Phobius"/>
    </source>
</evidence>
<feature type="transmembrane region" description="Helical" evidence="6">
    <location>
        <begin position="30"/>
        <end position="48"/>
    </location>
</feature>
<feature type="transmembrane region" description="Helical" evidence="6">
    <location>
        <begin position="299"/>
        <end position="321"/>
    </location>
</feature>
<dbReference type="SUPFAM" id="SSF141868">
    <property type="entry name" value="EAL domain-like"/>
    <property type="match status" value="1"/>
</dbReference>
<dbReference type="Gene3D" id="3.20.20.450">
    <property type="entry name" value="EAL domain"/>
    <property type="match status" value="1"/>
</dbReference>
<dbReference type="SMART" id="SM00267">
    <property type="entry name" value="GGDEF"/>
    <property type="match status" value="1"/>
</dbReference>
<accession>A0A1H6QG06</accession>
<dbReference type="InterPro" id="IPR029787">
    <property type="entry name" value="Nucleotide_cyclase"/>
</dbReference>
<feature type="domain" description="CHASE" evidence="7">
    <location>
        <begin position="135"/>
        <end position="261"/>
    </location>
</feature>
<dbReference type="InterPro" id="IPR035965">
    <property type="entry name" value="PAS-like_dom_sf"/>
</dbReference>
<evidence type="ECO:0000256" key="4">
    <source>
        <dbReference type="ARBA" id="ARBA00023136"/>
    </source>
</evidence>
<dbReference type="RefSeq" id="WP_245747129.1">
    <property type="nucleotide sequence ID" value="NZ_FNYC01000001.1"/>
</dbReference>
<feature type="coiled-coil region" evidence="5">
    <location>
        <begin position="64"/>
        <end position="91"/>
    </location>
</feature>
<keyword evidence="3 6" id="KW-1133">Transmembrane helix</keyword>
<dbReference type="STRING" id="529704.SAMN02927913_0227"/>
<evidence type="ECO:0000259" key="7">
    <source>
        <dbReference type="PROSITE" id="PS50839"/>
    </source>
</evidence>
<sequence length="884" mass="97325">MPPQPIERRERTPQVDDAGALSLTSRVPGVLWGLLAVGCGLLLTFWLYRIQARQWQAAQRDAVVAEAEKGLVQLRAKLRSAEQLLRSLQTMFLVSGTMDAPQFARMYANLDPRREFPSLLAVAYAVREHRPDGDHFPTTLVAPLDGNRNLLGLDVVGQPANMKALFASRDTDRLAVSAPFPLVQDREASGRGQGITLRLPDFGPGAALDSVAARQQRLRGSVAVSFRVADLIRTGLSPQLLQVARASVTDVTSASHVALFDSRGGVPDVKASIVYRLAFGGRLWDLVVSPMAAAGGPPLVQSVAPAGLLASVLLGLLVWSLTDTRRRAVQLGRRLGERYRESEERFRTLNELLPALVVLADAADGRIVYANQAARGRLGDGLEGNRLVSLLEVDEAEVERRLAHPEGGAIELVLRDTSGGRFWASVAMSWLTLDGRPQWAMVASDVTEQRALTELLEYQATHDELTGLINRREFERRLQQVSQQLRESPPYAAVLFIDLDQFKLVNDTSGHVAGDQLLSQLATVMRVRLGEEHVLARLGGDEFGVILTGLDTPAHAARIAEHLRLGLDGFVFVWESKSYMASISVGGVLIDRPGTPLAELLAAADTACYMAKEQGRNRVHFYSERDEQSAQRRGEMEWANRLRWAVQEQRFVLAYQEVRGLGSEPAGIDVELLLRFRGEDGTLVSPGAFIPAAERYGLMPLIDRWVIETALSNLDRLHPAGAALRTVAINLSGASIDDETLADRIIELLRLHRVAPGRVCFEITETVAVRQLTTVIRFVTRLREVGCRIALDDFGVGMSSFSYLKHLPADIIKIDGSFIRDMLSDPISHAMVRAVTDIAHRLGLVVIAEWVTDEAIMASLRELGVDMAQGYSLHQPERVMFQRD</sequence>
<dbReference type="InterPro" id="IPR043128">
    <property type="entry name" value="Rev_trsase/Diguanyl_cyclase"/>
</dbReference>
<evidence type="ECO:0000313" key="11">
    <source>
        <dbReference type="Proteomes" id="UP000199420"/>
    </source>
</evidence>
<dbReference type="Gene3D" id="3.30.450.20">
    <property type="entry name" value="PAS domain"/>
    <property type="match status" value="1"/>
</dbReference>
<evidence type="ECO:0000313" key="10">
    <source>
        <dbReference type="EMBL" id="SEI37902.1"/>
    </source>
</evidence>
<evidence type="ECO:0000256" key="2">
    <source>
        <dbReference type="ARBA" id="ARBA00022692"/>
    </source>
</evidence>
<evidence type="ECO:0000259" key="9">
    <source>
        <dbReference type="PROSITE" id="PS50887"/>
    </source>
</evidence>
<dbReference type="PROSITE" id="PS50887">
    <property type="entry name" value="GGDEF"/>
    <property type="match status" value="1"/>
</dbReference>
<dbReference type="Proteomes" id="UP000199420">
    <property type="component" value="Unassembled WGS sequence"/>
</dbReference>
<dbReference type="Gene3D" id="3.30.450.350">
    <property type="entry name" value="CHASE domain"/>
    <property type="match status" value="1"/>
</dbReference>
<keyword evidence="4 6" id="KW-0472">Membrane</keyword>
<dbReference type="CDD" id="cd00130">
    <property type="entry name" value="PAS"/>
    <property type="match status" value="1"/>
</dbReference>
<gene>
    <name evidence="10" type="ORF">SAMN04487997_0313</name>
</gene>
<dbReference type="InterPro" id="IPR001633">
    <property type="entry name" value="EAL_dom"/>
</dbReference>
<dbReference type="SUPFAM" id="SSF55785">
    <property type="entry name" value="PYP-like sensor domain (PAS domain)"/>
    <property type="match status" value="1"/>
</dbReference>
<dbReference type="PANTHER" id="PTHR44757">
    <property type="entry name" value="DIGUANYLATE CYCLASE DGCP"/>
    <property type="match status" value="1"/>
</dbReference>
<dbReference type="PROSITE" id="PS50839">
    <property type="entry name" value="CHASE"/>
    <property type="match status" value="1"/>
</dbReference>
<dbReference type="Pfam" id="PF00563">
    <property type="entry name" value="EAL"/>
    <property type="match status" value="1"/>
</dbReference>
<dbReference type="InterPro" id="IPR000014">
    <property type="entry name" value="PAS"/>
</dbReference>
<dbReference type="InterPro" id="IPR006189">
    <property type="entry name" value="CHASE_dom"/>
</dbReference>
<dbReference type="AlphaFoldDB" id="A0A1H6QG06"/>
<evidence type="ECO:0000256" key="5">
    <source>
        <dbReference type="SAM" id="Coils"/>
    </source>
</evidence>
<keyword evidence="11" id="KW-1185">Reference proteome</keyword>
<dbReference type="SMART" id="SM01079">
    <property type="entry name" value="CHASE"/>
    <property type="match status" value="1"/>
</dbReference>
<dbReference type="SUPFAM" id="SSF55073">
    <property type="entry name" value="Nucleotide cyclase"/>
    <property type="match status" value="1"/>
</dbReference>
<dbReference type="EMBL" id="FNYC01000001">
    <property type="protein sequence ID" value="SEI37902.1"/>
    <property type="molecule type" value="Genomic_DNA"/>
</dbReference>
<dbReference type="InterPro" id="IPR052155">
    <property type="entry name" value="Biofilm_reg_signaling"/>
</dbReference>
<dbReference type="SMART" id="SM00052">
    <property type="entry name" value="EAL"/>
    <property type="match status" value="1"/>
</dbReference>
<dbReference type="InterPro" id="IPR035919">
    <property type="entry name" value="EAL_sf"/>
</dbReference>
<evidence type="ECO:0000259" key="8">
    <source>
        <dbReference type="PROSITE" id="PS50883"/>
    </source>
</evidence>
<dbReference type="InterPro" id="IPR042240">
    <property type="entry name" value="CHASE_sf"/>
</dbReference>
<dbReference type="GO" id="GO:0016020">
    <property type="term" value="C:membrane"/>
    <property type="evidence" value="ECO:0007669"/>
    <property type="project" value="UniProtKB-SubCell"/>
</dbReference>
<evidence type="ECO:0000256" key="3">
    <source>
        <dbReference type="ARBA" id="ARBA00022989"/>
    </source>
</evidence>
<dbReference type="Pfam" id="PF13426">
    <property type="entry name" value="PAS_9"/>
    <property type="match status" value="1"/>
</dbReference>
<dbReference type="CDD" id="cd01948">
    <property type="entry name" value="EAL"/>
    <property type="match status" value="1"/>
</dbReference>